<evidence type="ECO:0000313" key="1">
    <source>
        <dbReference type="EMBL" id="WDD97243.1"/>
    </source>
</evidence>
<keyword evidence="2" id="KW-1185">Reference proteome</keyword>
<reference evidence="1 2" key="1">
    <citation type="journal article" date="2015" name="Genome Announc.">
        <title>Draft Genome Sequences of Marine Isolates of Thalassomonas viridans and Thalassomonas actiniarum.</title>
        <authorList>
            <person name="Olonade I."/>
            <person name="van Zyl L.J."/>
            <person name="Trindade M."/>
        </authorList>
    </citation>
    <scope>NUCLEOTIDE SEQUENCE [LARGE SCALE GENOMIC DNA]</scope>
    <source>
        <strain evidence="1 2">A5K-106</strain>
    </source>
</reference>
<dbReference type="EMBL" id="CP059735">
    <property type="protein sequence ID" value="WDD97243.1"/>
    <property type="molecule type" value="Genomic_DNA"/>
</dbReference>
<dbReference type="RefSeq" id="WP_044836043.1">
    <property type="nucleotide sequence ID" value="NZ_CP059735.1"/>
</dbReference>
<dbReference type="AlphaFoldDB" id="A0AAE9YMH3"/>
<name>A0AAE9YMH3_9GAMM</name>
<evidence type="ECO:0000313" key="2">
    <source>
        <dbReference type="Proteomes" id="UP000032568"/>
    </source>
</evidence>
<reference evidence="1 2" key="2">
    <citation type="journal article" date="2022" name="Mar. Drugs">
        <title>Bioassay-Guided Fractionation Leads to the Detection of Cholic Acid Generated by the Rare Thalassomonas sp.</title>
        <authorList>
            <person name="Pheiffer F."/>
            <person name="Schneider Y.K."/>
            <person name="Hansen E.H."/>
            <person name="Andersen J.H."/>
            <person name="Isaksson J."/>
            <person name="Busche T."/>
            <person name="R C."/>
            <person name="Kalinowski J."/>
            <person name="Zyl L.V."/>
            <person name="Trindade M."/>
        </authorList>
    </citation>
    <scope>NUCLEOTIDE SEQUENCE [LARGE SCALE GENOMIC DNA]</scope>
    <source>
        <strain evidence="1 2">A5K-106</strain>
    </source>
</reference>
<sequence length="336" mass="38678">MNKTRVFIHAYSYEERSIESIKHISYSESGYDLVITLDYIEVPKQLVSAYKNNKRIIDEKVKLSNIKQEIIDVKYNSQLNFINIIKSKLPEKVDIDLDITNLTKLHIMRLLFEYGHLIKNVTYISANAHYLNEDSADELLKTGNRSTIISGFEGILVPELPTILVIISGFETTRAQSAYNSISPDICIQIAGVPWLEPDKAIDYISKSMDINKHLSYHQNCFTELAPSLCPRGFASRLRDIITKYKDIYKSKGEENCNVIIVPLGTKIQTLGTYFYFTKHPETRIYYTNKTNYTECSIGVGELSMYSLKDRNLDEIETQNKREDLLSEYYAQLSID</sequence>
<proteinExistence type="predicted"/>
<accession>A0AAE9YMH3</accession>
<organism evidence="1 2">
    <name type="scientific">Thalassomonas actiniarum</name>
    <dbReference type="NCBI Taxonomy" id="485447"/>
    <lineage>
        <taxon>Bacteria</taxon>
        <taxon>Pseudomonadati</taxon>
        <taxon>Pseudomonadota</taxon>
        <taxon>Gammaproteobacteria</taxon>
        <taxon>Alteromonadales</taxon>
        <taxon>Colwelliaceae</taxon>
        <taxon>Thalassomonas</taxon>
    </lineage>
</organism>
<gene>
    <name evidence="1" type="ORF">SG35_018095</name>
</gene>
<protein>
    <submittedName>
        <fullName evidence="1">Uncharacterized protein</fullName>
    </submittedName>
</protein>
<dbReference type="KEGG" id="tact:SG35_018095"/>
<dbReference type="Proteomes" id="UP000032568">
    <property type="component" value="Chromosome"/>
</dbReference>